<evidence type="ECO:0000256" key="1">
    <source>
        <dbReference type="SAM" id="Phobius"/>
    </source>
</evidence>
<keyword evidence="1" id="KW-0812">Transmembrane</keyword>
<evidence type="ECO:0000313" key="2">
    <source>
        <dbReference type="EMBL" id="CAK9136642.1"/>
    </source>
</evidence>
<accession>A0ABC8QW51</accession>
<dbReference type="EMBL" id="CAUOFW020000769">
    <property type="protein sequence ID" value="CAK9136642.1"/>
    <property type="molecule type" value="Genomic_DNA"/>
</dbReference>
<dbReference type="AlphaFoldDB" id="A0ABC8QW51"/>
<keyword evidence="1" id="KW-1133">Transmembrane helix</keyword>
<keyword evidence="1" id="KW-0472">Membrane</keyword>
<evidence type="ECO:0000313" key="3">
    <source>
        <dbReference type="Proteomes" id="UP001642360"/>
    </source>
</evidence>
<name>A0ABC8QW51_9AQUA</name>
<reference evidence="2 3" key="1">
    <citation type="submission" date="2024-02" db="EMBL/GenBank/DDBJ databases">
        <authorList>
            <person name="Vignale AGUSTIN F."/>
            <person name="Sosa J E."/>
            <person name="Modenutti C."/>
        </authorList>
    </citation>
    <scope>NUCLEOTIDE SEQUENCE [LARGE SCALE GENOMIC DNA]</scope>
</reference>
<dbReference type="PANTHER" id="PTHR33728">
    <property type="entry name" value="CTTNBP 2 AMINO-TERMINAL-LIKE PROTEIN"/>
    <property type="match status" value="1"/>
</dbReference>
<gene>
    <name evidence="2" type="ORF">ILEXP_LOCUS3635</name>
</gene>
<feature type="transmembrane region" description="Helical" evidence="1">
    <location>
        <begin position="34"/>
        <end position="55"/>
    </location>
</feature>
<dbReference type="PANTHER" id="PTHR33728:SF13">
    <property type="entry name" value="CTTNBP 2 AMINO-TERMINAL-LIKE PROTEIN"/>
    <property type="match status" value="1"/>
</dbReference>
<sequence>MGDKGGWSVLPPTEAPLYIPTEDHWRHFDNSGNAVSFGFVATAILIFMFLVMAIFERFLRPTSPALTPAGGRRFGDIESQMGFNAKFGLPSPKSAILKNLLYAQFESISMDPSLLPRGEEQRSVGVDAWREYPYLHRPPRSGALPPRTHTLAFPSTQFIAQFHPKQQLKHNLRLNLKGPNGVYFVNQTYSGNKIHQTAIHDLVTLDSTQAQKHFNVEDAKQNMQIYGNMKDASHPKASSEKEQARLYLTCTCYQYLPQFSGFSRCELDPYRQNYIAYHMD</sequence>
<keyword evidence="3" id="KW-1185">Reference proteome</keyword>
<protein>
    <submittedName>
        <fullName evidence="2">Uncharacterized protein</fullName>
    </submittedName>
</protein>
<organism evidence="2 3">
    <name type="scientific">Ilex paraguariensis</name>
    <name type="common">yerba mate</name>
    <dbReference type="NCBI Taxonomy" id="185542"/>
    <lineage>
        <taxon>Eukaryota</taxon>
        <taxon>Viridiplantae</taxon>
        <taxon>Streptophyta</taxon>
        <taxon>Embryophyta</taxon>
        <taxon>Tracheophyta</taxon>
        <taxon>Spermatophyta</taxon>
        <taxon>Magnoliopsida</taxon>
        <taxon>eudicotyledons</taxon>
        <taxon>Gunneridae</taxon>
        <taxon>Pentapetalae</taxon>
        <taxon>asterids</taxon>
        <taxon>campanulids</taxon>
        <taxon>Aquifoliales</taxon>
        <taxon>Aquifoliaceae</taxon>
        <taxon>Ilex</taxon>
    </lineage>
</organism>
<proteinExistence type="predicted"/>
<dbReference type="Proteomes" id="UP001642360">
    <property type="component" value="Unassembled WGS sequence"/>
</dbReference>
<comment type="caution">
    <text evidence="2">The sequence shown here is derived from an EMBL/GenBank/DDBJ whole genome shotgun (WGS) entry which is preliminary data.</text>
</comment>